<keyword evidence="2" id="KW-1185">Reference proteome</keyword>
<dbReference type="AlphaFoldDB" id="Q8ERS4"/>
<dbReference type="HOGENOM" id="CLU_2557429_0_0_9"/>
<organism evidence="1 2">
    <name type="scientific">Oceanobacillus iheyensis (strain DSM 14371 / CIP 107618 / JCM 11309 / KCTC 3954 / HTE831)</name>
    <dbReference type="NCBI Taxonomy" id="221109"/>
    <lineage>
        <taxon>Bacteria</taxon>
        <taxon>Bacillati</taxon>
        <taxon>Bacillota</taxon>
        <taxon>Bacilli</taxon>
        <taxon>Bacillales</taxon>
        <taxon>Bacillaceae</taxon>
        <taxon>Oceanobacillus</taxon>
    </lineage>
</organism>
<evidence type="ECO:0000313" key="2">
    <source>
        <dbReference type="Proteomes" id="UP000000822"/>
    </source>
</evidence>
<dbReference type="KEGG" id="oih:OB1227"/>
<dbReference type="eggNOG" id="ENOG50308SM">
    <property type="taxonomic scope" value="Bacteria"/>
</dbReference>
<accession>Q8ERS4</accession>
<dbReference type="Proteomes" id="UP000000822">
    <property type="component" value="Chromosome"/>
</dbReference>
<evidence type="ECO:0000313" key="1">
    <source>
        <dbReference type="EMBL" id="BAC13183.1"/>
    </source>
</evidence>
<dbReference type="EMBL" id="BA000028">
    <property type="protein sequence ID" value="BAC13183.1"/>
    <property type="molecule type" value="Genomic_DNA"/>
</dbReference>
<gene>
    <name evidence="1" type="ordered locus">OB1227</name>
</gene>
<reference evidence="1 2" key="1">
    <citation type="journal article" date="2001" name="FEMS Microbiol. Lett.">
        <title>Oceanobacillus iheyensis gen. nov., sp. nov., a deep-sea extremely halotolerant and alkaliphilic species isolated from a depth of 1050 m on the Iheya Ridge.</title>
        <authorList>
            <person name="Lu J."/>
            <person name="Nogi Y."/>
            <person name="Takami H."/>
        </authorList>
    </citation>
    <scope>NUCLEOTIDE SEQUENCE [LARGE SCALE GENOMIC DNA]</scope>
    <source>
        <strain evidence="2">DSM 14371 / CIP 107618 / JCM 11309 / KCTC 3954 / HTE831</strain>
    </source>
</reference>
<protein>
    <submittedName>
        <fullName evidence="1">Hypothetical conserved protein</fullName>
    </submittedName>
</protein>
<proteinExistence type="predicted"/>
<reference evidence="1 2" key="2">
    <citation type="journal article" date="2002" name="Nucleic Acids Res.">
        <title>Genome sequence of Oceanobacillus iheyensis isolated from the Iheya Ridge and its unexpected adaptive capabilities to extreme environments.</title>
        <authorList>
            <person name="Takami H."/>
            <person name="Takaki Y."/>
            <person name="Uchiyama I."/>
        </authorList>
    </citation>
    <scope>NUCLEOTIDE SEQUENCE [LARGE SCALE GENOMIC DNA]</scope>
    <source>
        <strain evidence="2">DSM 14371 / CIP 107618 / JCM 11309 / KCTC 3954 / HTE831</strain>
    </source>
</reference>
<name>Q8ERS4_OCEIH</name>
<sequence length="90" mass="10603">MRGDSDMAYVLPIEHYQYQDYQRRVIQVKTNRNYIEGPFKVVLDQKHQEVAARHEGLHPSVDDNRKVANYISKEDVSLFTGKGRNFNDYV</sequence>